<evidence type="ECO:0000313" key="2">
    <source>
        <dbReference type="Proteomes" id="UP000051373"/>
    </source>
</evidence>
<dbReference type="STRING" id="1703779.AMJ83_00155"/>
<accession>A0A0S8FXJ5</accession>
<comment type="caution">
    <text evidence="1">The sequence shown here is derived from an EMBL/GenBank/DDBJ whole genome shotgun (WGS) entry which is preliminary data.</text>
</comment>
<sequence length="60" mass="6839">MNPPLHDILDIIYNIERKSNTTEVDTSTHRFATIQAVDNSRKIIIIARIAKLFEGGFIVK</sequence>
<proteinExistence type="predicted"/>
<dbReference type="AlphaFoldDB" id="A0A0S8FXJ5"/>
<organism evidence="1 2">
    <name type="scientific">candidate division WOR_3 bacterium SM23_42</name>
    <dbReference type="NCBI Taxonomy" id="1703779"/>
    <lineage>
        <taxon>Bacteria</taxon>
        <taxon>Bacteria division WOR-3</taxon>
    </lineage>
</organism>
<name>A0A0S8FXJ5_UNCW3</name>
<gene>
    <name evidence="1" type="ORF">AMJ83_00155</name>
</gene>
<dbReference type="Proteomes" id="UP000051373">
    <property type="component" value="Unassembled WGS sequence"/>
</dbReference>
<protein>
    <submittedName>
        <fullName evidence="1">Uncharacterized protein</fullName>
    </submittedName>
</protein>
<dbReference type="EMBL" id="LJUJ01000001">
    <property type="protein sequence ID" value="KPK64660.1"/>
    <property type="molecule type" value="Genomic_DNA"/>
</dbReference>
<evidence type="ECO:0000313" key="1">
    <source>
        <dbReference type="EMBL" id="KPK64660.1"/>
    </source>
</evidence>
<reference evidence="1 2" key="1">
    <citation type="journal article" date="2015" name="Microbiome">
        <title>Genomic resolution of linkages in carbon, nitrogen, and sulfur cycling among widespread estuary sediment bacteria.</title>
        <authorList>
            <person name="Baker B.J."/>
            <person name="Lazar C.S."/>
            <person name="Teske A.P."/>
            <person name="Dick G.J."/>
        </authorList>
    </citation>
    <scope>NUCLEOTIDE SEQUENCE [LARGE SCALE GENOMIC DNA]</scope>
    <source>
        <strain evidence="1">SM23_42</strain>
    </source>
</reference>